<dbReference type="SMART" id="SM00421">
    <property type="entry name" value="HTH_LUXR"/>
    <property type="match status" value="1"/>
</dbReference>
<sequence>MTGEYALRRDELQSSARALAGHDYHALWLDHVLAAATALACGDPWRALLEWQRFLRRIPRFVPLRLRDYADGVLRALLTATGSEPEHPQAGDPGFVGRLVGYLSGDRQTWLGLREVNPHDGRLLPVIRLAATHLAAAEAQHPADLLKVAGRLRRLELWGPAAAALSGTREILLSRRTVGGVKRCDEQLADIEQQLERRVAWYRRGDLPTSTYVRLTPREHEAAALAAQGLANREIAEELHCSTRTVESHLAQARAKLGVSTRGELAELQLLGGTRASARRSGARSAASGQALG</sequence>
<dbReference type="GO" id="GO:0003677">
    <property type="term" value="F:DNA binding"/>
    <property type="evidence" value="ECO:0007669"/>
    <property type="project" value="UniProtKB-KW"/>
</dbReference>
<dbReference type="GO" id="GO:0006355">
    <property type="term" value="P:regulation of DNA-templated transcription"/>
    <property type="evidence" value="ECO:0007669"/>
    <property type="project" value="InterPro"/>
</dbReference>
<dbReference type="Proteomes" id="UP000664382">
    <property type="component" value="Unassembled WGS sequence"/>
</dbReference>
<evidence type="ECO:0000256" key="1">
    <source>
        <dbReference type="ARBA" id="ARBA00023125"/>
    </source>
</evidence>
<evidence type="ECO:0000259" key="2">
    <source>
        <dbReference type="PROSITE" id="PS50043"/>
    </source>
</evidence>
<comment type="caution">
    <text evidence="3">The sequence shown here is derived from an EMBL/GenBank/DDBJ whole genome shotgun (WGS) entry which is preliminary data.</text>
</comment>
<dbReference type="AlphaFoldDB" id="A0A939MP35"/>
<dbReference type="InterPro" id="IPR016032">
    <property type="entry name" value="Sig_transdc_resp-reg_C-effctor"/>
</dbReference>
<dbReference type="EMBL" id="JAGDYM010000001">
    <property type="protein sequence ID" value="MBO1900469.1"/>
    <property type="molecule type" value="Genomic_DNA"/>
</dbReference>
<reference evidence="3" key="1">
    <citation type="submission" date="2021-03" db="EMBL/GenBank/DDBJ databases">
        <title>Leucobacter chromiisoli sp. nov., isolated from chromium-containing soil of chemical plant.</title>
        <authorList>
            <person name="Xu Z."/>
        </authorList>
    </citation>
    <scope>NUCLEOTIDE SEQUENCE</scope>
    <source>
        <strain evidence="3">S27</strain>
    </source>
</reference>
<name>A0A939MP35_9MICO</name>
<dbReference type="PROSITE" id="PS50043">
    <property type="entry name" value="HTH_LUXR_2"/>
    <property type="match status" value="1"/>
</dbReference>
<dbReference type="InterPro" id="IPR000792">
    <property type="entry name" value="Tscrpt_reg_LuxR_C"/>
</dbReference>
<dbReference type="CDD" id="cd06170">
    <property type="entry name" value="LuxR_C_like"/>
    <property type="match status" value="1"/>
</dbReference>
<evidence type="ECO:0000313" key="3">
    <source>
        <dbReference type="EMBL" id="MBO1900469.1"/>
    </source>
</evidence>
<keyword evidence="4" id="KW-1185">Reference proteome</keyword>
<organism evidence="3 4">
    <name type="scientific">Leucobacter weissii</name>
    <dbReference type="NCBI Taxonomy" id="1983706"/>
    <lineage>
        <taxon>Bacteria</taxon>
        <taxon>Bacillati</taxon>
        <taxon>Actinomycetota</taxon>
        <taxon>Actinomycetes</taxon>
        <taxon>Micrococcales</taxon>
        <taxon>Microbacteriaceae</taxon>
        <taxon>Leucobacter</taxon>
    </lineage>
</organism>
<dbReference type="Gene3D" id="1.10.10.10">
    <property type="entry name" value="Winged helix-like DNA-binding domain superfamily/Winged helix DNA-binding domain"/>
    <property type="match status" value="1"/>
</dbReference>
<dbReference type="SUPFAM" id="SSF46894">
    <property type="entry name" value="C-terminal effector domain of the bipartite response regulators"/>
    <property type="match status" value="1"/>
</dbReference>
<evidence type="ECO:0000313" key="4">
    <source>
        <dbReference type="Proteomes" id="UP000664382"/>
    </source>
</evidence>
<feature type="domain" description="HTH luxR-type" evidence="2">
    <location>
        <begin position="208"/>
        <end position="273"/>
    </location>
</feature>
<accession>A0A939MP35</accession>
<gene>
    <name evidence="3" type="ORF">J4H92_00720</name>
</gene>
<dbReference type="PRINTS" id="PR00038">
    <property type="entry name" value="HTHLUXR"/>
</dbReference>
<proteinExistence type="predicted"/>
<dbReference type="Pfam" id="PF00196">
    <property type="entry name" value="GerE"/>
    <property type="match status" value="1"/>
</dbReference>
<dbReference type="PANTHER" id="PTHR43214">
    <property type="entry name" value="TWO-COMPONENT RESPONSE REGULATOR"/>
    <property type="match status" value="1"/>
</dbReference>
<dbReference type="InterPro" id="IPR039420">
    <property type="entry name" value="WalR-like"/>
</dbReference>
<protein>
    <submittedName>
        <fullName evidence="3">Helix-turn-helix transcriptional regulator</fullName>
    </submittedName>
</protein>
<dbReference type="InterPro" id="IPR036388">
    <property type="entry name" value="WH-like_DNA-bd_sf"/>
</dbReference>
<keyword evidence="1" id="KW-0238">DNA-binding</keyword>